<evidence type="ECO:0000313" key="1">
    <source>
        <dbReference type="EMBL" id="MDY0396632.1"/>
    </source>
</evidence>
<protein>
    <submittedName>
        <fullName evidence="1">Uncharacterized protein</fullName>
    </submittedName>
</protein>
<dbReference type="Proteomes" id="UP001281447">
    <property type="component" value="Unassembled WGS sequence"/>
</dbReference>
<name>A0ABU5CBC1_9BACI</name>
<comment type="caution">
    <text evidence="1">The sequence shown here is derived from an EMBL/GenBank/DDBJ whole genome shotgun (WGS) entry which is preliminary data.</text>
</comment>
<organism evidence="1 2">
    <name type="scientific">Tigheibacillus halophilus</name>
    <dbReference type="NCBI Taxonomy" id="361280"/>
    <lineage>
        <taxon>Bacteria</taxon>
        <taxon>Bacillati</taxon>
        <taxon>Bacillota</taxon>
        <taxon>Bacilli</taxon>
        <taxon>Bacillales</taxon>
        <taxon>Bacillaceae</taxon>
        <taxon>Tigheibacillus</taxon>
    </lineage>
</organism>
<gene>
    <name evidence="1" type="ORF">RWE15_22910</name>
</gene>
<accession>A0ABU5CBC1</accession>
<keyword evidence="2" id="KW-1185">Reference proteome</keyword>
<dbReference type="EMBL" id="JAWDIP010000004">
    <property type="protein sequence ID" value="MDY0396632.1"/>
    <property type="molecule type" value="Genomic_DNA"/>
</dbReference>
<dbReference type="RefSeq" id="WP_390353639.1">
    <property type="nucleotide sequence ID" value="NZ_JBHUIZ010000003.1"/>
</dbReference>
<evidence type="ECO:0000313" key="2">
    <source>
        <dbReference type="Proteomes" id="UP001281447"/>
    </source>
</evidence>
<reference evidence="1 2" key="1">
    <citation type="submission" date="2023-10" db="EMBL/GenBank/DDBJ databases">
        <title>Virgibacillus halophilus 5B73C genome.</title>
        <authorList>
            <person name="Miliotis G."/>
            <person name="Sengupta P."/>
            <person name="Hameed A."/>
            <person name="Chuvochina M."/>
            <person name="Mcdonagh F."/>
            <person name="Simpson A.C."/>
            <person name="Singh N.K."/>
            <person name="Rekha P.D."/>
            <person name="Raman K."/>
            <person name="Hugenholtz P."/>
            <person name="Venkateswaran K."/>
        </authorList>
    </citation>
    <scope>NUCLEOTIDE SEQUENCE [LARGE SCALE GENOMIC DNA]</scope>
    <source>
        <strain evidence="1 2">5B73C</strain>
    </source>
</reference>
<sequence length="104" mass="11570">MNVKCIEAEVSSTVANMFLIDSIIDVDFGSNSSNLTIRYVLQLEEANRICSFGEIQSDKNLVVLNGKLVSMDKVLELLDHEIILDCVKGKLITDNPLNSFFFGI</sequence>
<proteinExistence type="predicted"/>